<keyword evidence="2" id="KW-0479">Metal-binding</keyword>
<dbReference type="GO" id="GO:0051213">
    <property type="term" value="F:dioxygenase activity"/>
    <property type="evidence" value="ECO:0007669"/>
    <property type="project" value="UniProtKB-KW"/>
</dbReference>
<dbReference type="InterPro" id="IPR042098">
    <property type="entry name" value="TauD-like_sf"/>
</dbReference>
<evidence type="ECO:0000256" key="5">
    <source>
        <dbReference type="ARBA" id="ARBA00023004"/>
    </source>
</evidence>
<dbReference type="InterPro" id="IPR003819">
    <property type="entry name" value="TauD/TfdA-like"/>
</dbReference>
<evidence type="ECO:0000256" key="3">
    <source>
        <dbReference type="ARBA" id="ARBA00022964"/>
    </source>
</evidence>
<feature type="domain" description="TauD/TfdA-like" evidence="6">
    <location>
        <begin position="10"/>
        <end position="283"/>
    </location>
</feature>
<dbReference type="Pfam" id="PF02668">
    <property type="entry name" value="TauD"/>
    <property type="match status" value="1"/>
</dbReference>
<evidence type="ECO:0000256" key="1">
    <source>
        <dbReference type="ARBA" id="ARBA00005896"/>
    </source>
</evidence>
<dbReference type="EC" id="1.14.11.-" evidence="7"/>
<dbReference type="EMBL" id="JAUFPN010000194">
    <property type="protein sequence ID" value="MDN3567503.1"/>
    <property type="molecule type" value="Genomic_DNA"/>
</dbReference>
<dbReference type="Proteomes" id="UP001529369">
    <property type="component" value="Unassembled WGS sequence"/>
</dbReference>
<keyword evidence="3 7" id="KW-0223">Dioxygenase</keyword>
<sequence length="295" mass="32928">MTLSIRPANPARPGFVGEVAGIDLRQPIEAATAAAIRAGMDRYAVLVFRDQRIDDTQQIAFSRHFGELELATGDIVQGEARRLAMEVNDISNLDRDLKPLARDDRKRLFSLGNMLWHSDSSFKPTPAMYSLLSARVIPATGGNTEFADMRAAWDALDAETQALVRDMVCDHSQIYSRGVLGFTDFTAAELARWTPVPQRLVRRHPGSGRLSLFLSAHAGAIHGMPVPEARALLRDLTEHATQREFVHAHVWQPHDLVMWDNRATMHRARRYAAEQPRDLHRTTVADVAPTLEQAA</sequence>
<dbReference type="RefSeq" id="WP_290319543.1">
    <property type="nucleotide sequence ID" value="NZ_JAUFPN010000194.1"/>
</dbReference>
<keyword evidence="5" id="KW-0408">Iron</keyword>
<dbReference type="Gene3D" id="3.60.130.10">
    <property type="entry name" value="Clavaminate synthase-like"/>
    <property type="match status" value="1"/>
</dbReference>
<dbReference type="SUPFAM" id="SSF51197">
    <property type="entry name" value="Clavaminate synthase-like"/>
    <property type="match status" value="1"/>
</dbReference>
<proteinExistence type="inferred from homology"/>
<dbReference type="InterPro" id="IPR051178">
    <property type="entry name" value="TfdA_dioxygenase"/>
</dbReference>
<accession>A0ABT8ACE3</accession>
<evidence type="ECO:0000256" key="2">
    <source>
        <dbReference type="ARBA" id="ARBA00022723"/>
    </source>
</evidence>
<reference evidence="8" key="1">
    <citation type="journal article" date="2019" name="Int. J. Syst. Evol. Microbiol.">
        <title>The Global Catalogue of Microorganisms (GCM) 10K type strain sequencing project: providing services to taxonomists for standard genome sequencing and annotation.</title>
        <authorList>
            <consortium name="The Broad Institute Genomics Platform"/>
            <consortium name="The Broad Institute Genome Sequencing Center for Infectious Disease"/>
            <person name="Wu L."/>
            <person name="Ma J."/>
        </authorList>
    </citation>
    <scope>NUCLEOTIDE SEQUENCE [LARGE SCALE GENOMIC DNA]</scope>
    <source>
        <strain evidence="8">CECT 7131</strain>
    </source>
</reference>
<dbReference type="PANTHER" id="PTHR43779">
    <property type="entry name" value="DIOXYGENASE RV0097-RELATED"/>
    <property type="match status" value="1"/>
</dbReference>
<organism evidence="7 8">
    <name type="scientific">Paeniroseomonas aquatica</name>
    <dbReference type="NCBI Taxonomy" id="373043"/>
    <lineage>
        <taxon>Bacteria</taxon>
        <taxon>Pseudomonadati</taxon>
        <taxon>Pseudomonadota</taxon>
        <taxon>Alphaproteobacteria</taxon>
        <taxon>Acetobacterales</taxon>
        <taxon>Acetobacteraceae</taxon>
        <taxon>Paeniroseomonas</taxon>
    </lineage>
</organism>
<keyword evidence="8" id="KW-1185">Reference proteome</keyword>
<keyword evidence="4 7" id="KW-0560">Oxidoreductase</keyword>
<dbReference type="PANTHER" id="PTHR43779:SF3">
    <property type="entry name" value="(3R)-3-[(CARBOXYMETHYL)AMINO]FATTY ACID OXYGENASE_DECARBOXYLASE"/>
    <property type="match status" value="1"/>
</dbReference>
<comment type="caution">
    <text evidence="7">The sequence shown here is derived from an EMBL/GenBank/DDBJ whole genome shotgun (WGS) entry which is preliminary data.</text>
</comment>
<name>A0ABT8ACE3_9PROT</name>
<evidence type="ECO:0000259" key="6">
    <source>
        <dbReference type="Pfam" id="PF02668"/>
    </source>
</evidence>
<evidence type="ECO:0000313" key="8">
    <source>
        <dbReference type="Proteomes" id="UP001529369"/>
    </source>
</evidence>
<evidence type="ECO:0000313" key="7">
    <source>
        <dbReference type="EMBL" id="MDN3567503.1"/>
    </source>
</evidence>
<comment type="similarity">
    <text evidence="1">Belongs to the TfdA dioxygenase family.</text>
</comment>
<protein>
    <submittedName>
        <fullName evidence="7">TauD/TfdA family dioxygenase</fullName>
        <ecNumber evidence="7">1.14.11.-</ecNumber>
    </submittedName>
</protein>
<evidence type="ECO:0000256" key="4">
    <source>
        <dbReference type="ARBA" id="ARBA00023002"/>
    </source>
</evidence>
<gene>
    <name evidence="7" type="ORF">QWZ14_24255</name>
</gene>